<keyword evidence="9" id="KW-1185">Reference proteome</keyword>
<reference evidence="8 9" key="1">
    <citation type="submission" date="2014-05" db="EMBL/GenBank/DDBJ databases">
        <title>ATOL: Assembling a taxonomically balanced genome-scale reconstruction of the evolutionary history of the Enterobacteriaceae.</title>
        <authorList>
            <person name="Plunkett G.III."/>
            <person name="Neeno-Eckwall E.C."/>
            <person name="Glasner J.D."/>
            <person name="Perna N.T."/>
        </authorList>
    </citation>
    <scope>NUCLEOTIDE SEQUENCE [LARGE SCALE GENOMIC DNA]</scope>
    <source>
        <strain evidence="8 9">ATCC 33301</strain>
    </source>
</reference>
<organism evidence="8 9">
    <name type="scientific">Tatumella ptyseos ATCC 33301</name>
    <dbReference type="NCBI Taxonomy" id="1005995"/>
    <lineage>
        <taxon>Bacteria</taxon>
        <taxon>Pseudomonadati</taxon>
        <taxon>Pseudomonadota</taxon>
        <taxon>Gammaproteobacteria</taxon>
        <taxon>Enterobacterales</taxon>
        <taxon>Erwiniaceae</taxon>
        <taxon>Tatumella</taxon>
    </lineage>
</organism>
<keyword evidence="4" id="KW-0574">Periplasm</keyword>
<keyword evidence="2 6" id="KW-0732">Signal</keyword>
<comment type="subcellular location">
    <subcellularLocation>
        <location evidence="1">Periplasm</location>
    </subcellularLocation>
</comment>
<feature type="domain" description="BON" evidence="7">
    <location>
        <begin position="126"/>
        <end position="194"/>
    </location>
</feature>
<evidence type="ECO:0000256" key="4">
    <source>
        <dbReference type="ARBA" id="ARBA00022764"/>
    </source>
</evidence>
<feature type="signal peptide" evidence="6">
    <location>
        <begin position="1"/>
        <end position="23"/>
    </location>
</feature>
<dbReference type="InterPro" id="IPR014004">
    <property type="entry name" value="Transpt-assoc_nodulatn_dom_bac"/>
</dbReference>
<evidence type="ECO:0000256" key="5">
    <source>
        <dbReference type="ARBA" id="ARBA00070588"/>
    </source>
</evidence>
<dbReference type="FunFam" id="3.30.1340.30:FF:000001">
    <property type="entry name" value="Molecular chaperone OsmY"/>
    <property type="match status" value="1"/>
</dbReference>
<dbReference type="OrthoDB" id="6477610at2"/>
<evidence type="ECO:0000259" key="7">
    <source>
        <dbReference type="PROSITE" id="PS50914"/>
    </source>
</evidence>
<evidence type="ECO:0000313" key="8">
    <source>
        <dbReference type="EMBL" id="KFD17065.1"/>
    </source>
</evidence>
<accession>A0A085J9B9</accession>
<dbReference type="eggNOG" id="COG2823">
    <property type="taxonomic scope" value="Bacteria"/>
</dbReference>
<comment type="caution">
    <text evidence="8">The sequence shown here is derived from an EMBL/GenBank/DDBJ whole genome shotgun (WGS) entry which is preliminary data.</text>
</comment>
<proteinExistence type="predicted"/>
<dbReference type="PANTHER" id="PTHR34606">
    <property type="entry name" value="BON DOMAIN-CONTAINING PROTEIN"/>
    <property type="match status" value="1"/>
</dbReference>
<protein>
    <recommendedName>
        <fullName evidence="5">Osmotically-inducible protein Y</fullName>
    </recommendedName>
</protein>
<dbReference type="SMART" id="SM00749">
    <property type="entry name" value="BON"/>
    <property type="match status" value="2"/>
</dbReference>
<feature type="domain" description="BON" evidence="7">
    <location>
        <begin position="47"/>
        <end position="115"/>
    </location>
</feature>
<evidence type="ECO:0000256" key="2">
    <source>
        <dbReference type="ARBA" id="ARBA00022729"/>
    </source>
</evidence>
<evidence type="ECO:0000313" key="9">
    <source>
        <dbReference type="Proteomes" id="UP000028602"/>
    </source>
</evidence>
<sequence length="194" mass="21074">MKKINQLKKLLLISALCSLHVYAGGPSTENSPTQGKSVMRSVDNFMDDSAITAKVKTALVDDKEINSTDLSLSTTRGVVTVDGFVTSHQQIERVDHLVRSISGVKQVINHLHLKSAEQTNLKSYASDTATTSEIVARLMADKQVSSRHISVTTTRGMVLLTGNVSSREQKNRAAEVVRKVSGVKAVRNELSVSK</sequence>
<evidence type="ECO:0000256" key="3">
    <source>
        <dbReference type="ARBA" id="ARBA00022737"/>
    </source>
</evidence>
<dbReference type="NCBIfam" id="NF007858">
    <property type="entry name" value="PRK10568.1"/>
    <property type="match status" value="1"/>
</dbReference>
<keyword evidence="3" id="KW-0677">Repeat</keyword>
<dbReference type="Pfam" id="PF04972">
    <property type="entry name" value="BON"/>
    <property type="match status" value="2"/>
</dbReference>
<dbReference type="RefSeq" id="WP_025903225.1">
    <property type="nucleotide sequence ID" value="NZ_ATMJ01000014.1"/>
</dbReference>
<dbReference type="InterPro" id="IPR007055">
    <property type="entry name" value="BON_dom"/>
</dbReference>
<evidence type="ECO:0000256" key="1">
    <source>
        <dbReference type="ARBA" id="ARBA00004418"/>
    </source>
</evidence>
<dbReference type="EMBL" id="JMPR01000054">
    <property type="protein sequence ID" value="KFD17065.1"/>
    <property type="molecule type" value="Genomic_DNA"/>
</dbReference>
<evidence type="ECO:0000256" key="6">
    <source>
        <dbReference type="SAM" id="SignalP"/>
    </source>
</evidence>
<dbReference type="Proteomes" id="UP000028602">
    <property type="component" value="Unassembled WGS sequence"/>
</dbReference>
<dbReference type="PANTHER" id="PTHR34606:SF11">
    <property type="entry name" value="OSMOTICALLY-INDUCIBLE PROTEIN Y"/>
    <property type="match status" value="1"/>
</dbReference>
<dbReference type="GO" id="GO:0042597">
    <property type="term" value="C:periplasmic space"/>
    <property type="evidence" value="ECO:0007669"/>
    <property type="project" value="UniProtKB-SubCell"/>
</dbReference>
<name>A0A085J9B9_9GAMM</name>
<gene>
    <name evidence="8" type="primary">osmY</name>
    <name evidence="8" type="ORF">GTPT_3340</name>
</gene>
<dbReference type="InterPro" id="IPR051686">
    <property type="entry name" value="Lipoprotein_DolP"/>
</dbReference>
<dbReference type="AlphaFoldDB" id="A0A085J9B9"/>
<dbReference type="Gene3D" id="3.30.1340.30">
    <property type="match status" value="2"/>
</dbReference>
<feature type="chain" id="PRO_5001793380" description="Osmotically-inducible protein Y" evidence="6">
    <location>
        <begin position="24"/>
        <end position="194"/>
    </location>
</feature>
<dbReference type="PROSITE" id="PS50914">
    <property type="entry name" value="BON"/>
    <property type="match status" value="2"/>
</dbReference>